<protein>
    <submittedName>
        <fullName evidence="2">Uncharacterized protein</fullName>
    </submittedName>
</protein>
<evidence type="ECO:0000313" key="2">
    <source>
        <dbReference type="EMBL" id="RDH82825.1"/>
    </source>
</evidence>
<name>A0A370DD46_9GAMM</name>
<keyword evidence="1" id="KW-0472">Membrane</keyword>
<accession>A0A370DD46</accession>
<sequence length="108" mass="12026">MPYILIAFIITWLSIFISLIEFGFNVEFWTLIVSASIGALLSSLLVLLGETIIEDIVKLILIIVMPAILMNSNPKLGFIFITALISCITGVTINQLNKYLSYKSNRSN</sequence>
<feature type="transmembrane region" description="Helical" evidence="1">
    <location>
        <begin position="5"/>
        <end position="22"/>
    </location>
</feature>
<feature type="transmembrane region" description="Helical" evidence="1">
    <location>
        <begin position="78"/>
        <end position="96"/>
    </location>
</feature>
<proteinExistence type="predicted"/>
<comment type="caution">
    <text evidence="2">The sequence shown here is derived from an EMBL/GenBank/DDBJ whole genome shotgun (WGS) entry which is preliminary data.</text>
</comment>
<feature type="transmembrane region" description="Helical" evidence="1">
    <location>
        <begin position="28"/>
        <end position="49"/>
    </location>
</feature>
<keyword evidence="1" id="KW-0812">Transmembrane</keyword>
<dbReference type="AlphaFoldDB" id="A0A370DD46"/>
<evidence type="ECO:0000313" key="3">
    <source>
        <dbReference type="Proteomes" id="UP000254266"/>
    </source>
</evidence>
<keyword evidence="3" id="KW-1185">Reference proteome</keyword>
<organism evidence="2 3">
    <name type="scientific">endosymbiont of Galathealinum brachiosum</name>
    <dbReference type="NCBI Taxonomy" id="2200906"/>
    <lineage>
        <taxon>Bacteria</taxon>
        <taxon>Pseudomonadati</taxon>
        <taxon>Pseudomonadota</taxon>
        <taxon>Gammaproteobacteria</taxon>
        <taxon>sulfur-oxidizing symbionts</taxon>
    </lineage>
</organism>
<dbReference type="EMBL" id="QFXC01000011">
    <property type="protein sequence ID" value="RDH82825.1"/>
    <property type="molecule type" value="Genomic_DNA"/>
</dbReference>
<gene>
    <name evidence="2" type="ORF">DIZ80_11170</name>
</gene>
<reference evidence="2 3" key="1">
    <citation type="journal article" date="2018" name="ISME J.">
        <title>Endosymbiont genomes yield clues of tubeworm success.</title>
        <authorList>
            <person name="Li Y."/>
            <person name="Liles M.R."/>
            <person name="Halanych K.M."/>
        </authorList>
    </citation>
    <scope>NUCLEOTIDE SEQUENCE [LARGE SCALE GENOMIC DNA]</scope>
    <source>
        <strain evidence="2">A1464</strain>
    </source>
</reference>
<evidence type="ECO:0000256" key="1">
    <source>
        <dbReference type="SAM" id="Phobius"/>
    </source>
</evidence>
<dbReference type="Proteomes" id="UP000254266">
    <property type="component" value="Unassembled WGS sequence"/>
</dbReference>
<keyword evidence="1" id="KW-1133">Transmembrane helix</keyword>